<dbReference type="GO" id="GO:0042147">
    <property type="term" value="P:retrograde transport, endosome to Golgi"/>
    <property type="evidence" value="ECO:0007669"/>
    <property type="project" value="TreeGrafter"/>
</dbReference>
<feature type="domain" description="RIC1 C-terminal alpha solenoid region" evidence="5">
    <location>
        <begin position="711"/>
        <end position="882"/>
    </location>
</feature>
<feature type="signal peptide" evidence="4">
    <location>
        <begin position="1"/>
        <end position="25"/>
    </location>
</feature>
<dbReference type="PANTHER" id="PTHR22746:SF10">
    <property type="entry name" value="GUANINE NUCLEOTIDE EXCHANGE FACTOR SUBUNIT RIC1"/>
    <property type="match status" value="1"/>
</dbReference>
<dbReference type="PANTHER" id="PTHR22746">
    <property type="entry name" value="RAB6A-GEF COMPLEX PARTNER PROTEIN 1"/>
    <property type="match status" value="1"/>
</dbReference>
<name>A0A0M8MSI5_9BASI</name>
<dbReference type="OrthoDB" id="67540at2759"/>
<dbReference type="GO" id="GO:0005829">
    <property type="term" value="C:cytosol"/>
    <property type="evidence" value="ECO:0007669"/>
    <property type="project" value="TreeGrafter"/>
</dbReference>
<dbReference type="GO" id="GO:0000139">
    <property type="term" value="C:Golgi membrane"/>
    <property type="evidence" value="ECO:0007669"/>
    <property type="project" value="TreeGrafter"/>
</dbReference>
<gene>
    <name evidence="6" type="ORF">Malapachy_0571</name>
</gene>
<dbReference type="GO" id="GO:0034066">
    <property type="term" value="C:Ric1-Rgp1 guanyl-nucleotide exchange factor complex"/>
    <property type="evidence" value="ECO:0007669"/>
    <property type="project" value="InterPro"/>
</dbReference>
<dbReference type="VEuPathDB" id="FungiDB:Malapachy_0571"/>
<evidence type="ECO:0000256" key="4">
    <source>
        <dbReference type="SAM" id="SignalP"/>
    </source>
</evidence>
<dbReference type="Proteomes" id="UP000037751">
    <property type="component" value="Unassembled WGS sequence"/>
</dbReference>
<dbReference type="SUPFAM" id="SSF50978">
    <property type="entry name" value="WD40 repeat-like"/>
    <property type="match status" value="1"/>
</dbReference>
<evidence type="ECO:0000256" key="3">
    <source>
        <dbReference type="SAM" id="MobiDB-lite"/>
    </source>
</evidence>
<evidence type="ECO:0000313" key="6">
    <source>
        <dbReference type="EMBL" id="KOS12920.1"/>
    </source>
</evidence>
<reference evidence="6 7" key="1">
    <citation type="submission" date="2015-07" db="EMBL/GenBank/DDBJ databases">
        <title>Draft Genome Sequence of Malassezia furfur CBS1878 and Malassezia pachydermatis CBS1879.</title>
        <authorList>
            <person name="Triana S."/>
            <person name="Ohm R."/>
            <person name="Gonzalez A."/>
            <person name="DeCock H."/>
            <person name="Restrepo S."/>
            <person name="Celis A."/>
        </authorList>
    </citation>
    <scope>NUCLEOTIDE SEQUENCE [LARGE SCALE GENOMIC DNA]</scope>
    <source>
        <strain evidence="6 7">CBS 1879</strain>
    </source>
</reference>
<dbReference type="STRING" id="77020.A0A0M8MSI5"/>
<dbReference type="AlphaFoldDB" id="A0A0M8MSI5"/>
<dbReference type="InterPro" id="IPR040096">
    <property type="entry name" value="Ric1"/>
</dbReference>
<comment type="subcellular location">
    <subcellularLocation>
        <location evidence="1">Membrane</location>
    </subcellularLocation>
</comment>
<dbReference type="InterPro" id="IPR009771">
    <property type="entry name" value="RIC1_C"/>
</dbReference>
<dbReference type="InterPro" id="IPR015943">
    <property type="entry name" value="WD40/YVTN_repeat-like_dom_sf"/>
</dbReference>
<feature type="region of interest" description="Disordered" evidence="3">
    <location>
        <begin position="1000"/>
        <end position="1029"/>
    </location>
</feature>
<keyword evidence="4" id="KW-0732">Signal</keyword>
<feature type="region of interest" description="Disordered" evidence="3">
    <location>
        <begin position="917"/>
        <end position="978"/>
    </location>
</feature>
<sequence>MTSVRNATLWLVLTRTAILVWRARPAELLAAVVRTPRSLDEYGANVHAIWCPDASVIVVQTTQHTLLFYDVVQPTKAPYVHALVHPGEPDMAPSMSALLATFQPGTGEGYHTPGGEPLAARMGLALSFRHAWHIASGVSAMSATDTYLLVATQTPPALQRLPWHDAPDTLEPILLSSLPWLTSSFTGSVTHMEYSHATDMSIWLTDTHTYLVSGEEAHEGVCVCESSSTTTAMNARFSLLALGGDDGDVRVYECTTPTQPPTLSHTLHVPTWTTGRVTSLAWSSDGYALAVGWEHGWSLWSSLGHLLYHSFRDDWTTSTRVFRDTFAKGIQRVFWGLGGTELFVLPKSATTASQDDALVFVLPMLKAVATCHMRPDEASASFLMSDDSLWIYRGREQSDAGLLTPESDVWRPVRMPAAYLATQWPIRYATLSDDGRFIAMAGRRGLAHYSTASGHWKLFEQPAQAHAFYVRGGLLWFQHVLIAACDCNGEVQIRLYSRDQPLDNAHLLDLAVQSAPVVTMELFDTSLLLYLADNTLVHYMITTTQDRIRLRLCGSISFEGIISEPARVRAFGWLPAPSSTPAEKEDIGSASLLFLIDSMLILLHPVREPNSDEVSYDLHILHEHLETFWTHTQAEGPWPYALWGYDGRQLCWWLDVLEQTPVRHMRVDAYPIGVLLDRGIVLGAEATDVVRRTLDTATFRLQLRTTLFVDQVLRALLTDHRMYDALDVASSYASLRYFSHILEVLLHSVLEDEADAKPPIATHAQVLPTVLRFVDHFPEGLAILARAARKTEAKRWPHLFAIAGRPATLLHHCLERHDLETASSYLVVVNDLEDEATSIESAASVLAQMEQAHMWGLLRQVLGYVRDLDEDGTRLAACLQAAEKRVPGPSVLRQTWQGMTKQGDSASTPVAPLVTEADISTESSSSTSTLTPTPHTPRKLGLSSDGPRRPSSAGRRDRAATPSTPSPARKLSAHTLHRAARHASLTLSPAMARLQANGRLVVGPPTPSISPRPLDSRASTPSHTAGPMP</sequence>
<accession>A0A0M8MSI5</accession>
<dbReference type="Gene3D" id="2.130.10.10">
    <property type="entry name" value="YVTN repeat-like/Quinoprotein amine dehydrogenase"/>
    <property type="match status" value="1"/>
</dbReference>
<proteinExistence type="predicted"/>
<evidence type="ECO:0000256" key="1">
    <source>
        <dbReference type="ARBA" id="ARBA00004370"/>
    </source>
</evidence>
<evidence type="ECO:0000259" key="5">
    <source>
        <dbReference type="Pfam" id="PF07064"/>
    </source>
</evidence>
<dbReference type="GO" id="GO:0006886">
    <property type="term" value="P:intracellular protein transport"/>
    <property type="evidence" value="ECO:0007669"/>
    <property type="project" value="InterPro"/>
</dbReference>
<evidence type="ECO:0000256" key="2">
    <source>
        <dbReference type="ARBA" id="ARBA00023136"/>
    </source>
</evidence>
<keyword evidence="2" id="KW-0472">Membrane</keyword>
<feature type="compositionally biased region" description="Low complexity" evidence="3">
    <location>
        <begin position="920"/>
        <end position="933"/>
    </location>
</feature>
<dbReference type="EMBL" id="LGAV01000008">
    <property type="protein sequence ID" value="KOS12920.1"/>
    <property type="molecule type" value="Genomic_DNA"/>
</dbReference>
<keyword evidence="7" id="KW-1185">Reference proteome</keyword>
<dbReference type="Pfam" id="PF07064">
    <property type="entry name" value="RIC1"/>
    <property type="match status" value="1"/>
</dbReference>
<evidence type="ECO:0000313" key="7">
    <source>
        <dbReference type="Proteomes" id="UP000037751"/>
    </source>
</evidence>
<comment type="caution">
    <text evidence="6">The sequence shown here is derived from an EMBL/GenBank/DDBJ whole genome shotgun (WGS) entry which is preliminary data.</text>
</comment>
<dbReference type="InterPro" id="IPR036322">
    <property type="entry name" value="WD40_repeat_dom_sf"/>
</dbReference>
<organism evidence="6 7">
    <name type="scientific">Malassezia pachydermatis</name>
    <dbReference type="NCBI Taxonomy" id="77020"/>
    <lineage>
        <taxon>Eukaryota</taxon>
        <taxon>Fungi</taxon>
        <taxon>Dikarya</taxon>
        <taxon>Basidiomycota</taxon>
        <taxon>Ustilaginomycotina</taxon>
        <taxon>Malasseziomycetes</taxon>
        <taxon>Malasseziales</taxon>
        <taxon>Malasseziaceae</taxon>
        <taxon>Malassezia</taxon>
    </lineage>
</organism>
<dbReference type="RefSeq" id="XP_017990552.1">
    <property type="nucleotide sequence ID" value="XM_018135087.1"/>
</dbReference>
<protein>
    <submittedName>
        <fullName evidence="6">Ric1-domain-containing protein</fullName>
    </submittedName>
</protein>
<dbReference type="GeneID" id="28726962"/>
<dbReference type="Pfam" id="PF25440">
    <property type="entry name" value="Beta-prop_RIC1_2nd"/>
    <property type="match status" value="1"/>
</dbReference>
<feature type="chain" id="PRO_5005818665" evidence="4">
    <location>
        <begin position="26"/>
        <end position="1029"/>
    </location>
</feature>